<name>A0A7V8VG46_9BACT</name>
<dbReference type="PANTHER" id="PTHR43737">
    <property type="entry name" value="BLL7424 PROTEIN"/>
    <property type="match status" value="1"/>
</dbReference>
<gene>
    <name evidence="1" type="ORF">H0921_14740</name>
</gene>
<dbReference type="Pfam" id="PF07394">
    <property type="entry name" value="DUF1501"/>
    <property type="match status" value="1"/>
</dbReference>
<evidence type="ECO:0000313" key="2">
    <source>
        <dbReference type="Proteomes" id="UP000542342"/>
    </source>
</evidence>
<dbReference type="EMBL" id="JACEFB010000014">
    <property type="protein sequence ID" value="MBA2227413.1"/>
    <property type="molecule type" value="Genomic_DNA"/>
</dbReference>
<dbReference type="Proteomes" id="UP000542342">
    <property type="component" value="Unassembled WGS sequence"/>
</dbReference>
<sequence length="461" mass="50258">MLTIHSGPPQTNCAGMTRRAALRAGVLSLTGLTLSDYFRLQAAQPTTGSGEKSVILIWLDGGPSHMETFDPKPEAPEEYRGPFGVCRTAIPGVCVSELMPGVAQRIRKVALLRSLHHDNGDHFAAAHWMTTGRLGSNSVNLPQKYPSIGSYVARIQGPRKAGLPPYVGLPSAETVYLFPGYMGPAYLGGAYGPFDVDRENKYLGATDTRPIRAPQWLRHLSGSGEAAAQVQERQHLLHAFDTLRRDVDQSGVMQSMDQFQQQALDLMLGSQARIAFDIEREPAKLAERYGANAWGRYTLMARRLVEAGVRFVTVDMPHWDDHSSLHRGHGTKVPVVDRAVSALLDDLEVRGLLDQVLVIVMGEFGRTPRINKGLPNDPVPGRDHWGNAISVLLAGGGIPGGVVVGATNARGEHPVQQAVTPQNLHATIYHHLGIDPNLTFKDHTGRPIPILDDPTPIRELM</sequence>
<keyword evidence="2" id="KW-1185">Reference proteome</keyword>
<dbReference type="InterPro" id="IPR010869">
    <property type="entry name" value="DUF1501"/>
</dbReference>
<proteinExistence type="predicted"/>
<evidence type="ECO:0000313" key="1">
    <source>
        <dbReference type="EMBL" id="MBA2227413.1"/>
    </source>
</evidence>
<dbReference type="AlphaFoldDB" id="A0A7V8VG46"/>
<dbReference type="SUPFAM" id="SSF53649">
    <property type="entry name" value="Alkaline phosphatase-like"/>
    <property type="match status" value="1"/>
</dbReference>
<organism evidence="1 2">
    <name type="scientific">Thermogemmata fonticola</name>
    <dbReference type="NCBI Taxonomy" id="2755323"/>
    <lineage>
        <taxon>Bacteria</taxon>
        <taxon>Pseudomonadati</taxon>
        <taxon>Planctomycetota</taxon>
        <taxon>Planctomycetia</taxon>
        <taxon>Gemmatales</taxon>
        <taxon>Gemmataceae</taxon>
        <taxon>Thermogemmata</taxon>
    </lineage>
</organism>
<accession>A0A7V8VG46</accession>
<comment type="caution">
    <text evidence="1">The sequence shown here is derived from an EMBL/GenBank/DDBJ whole genome shotgun (WGS) entry which is preliminary data.</text>
</comment>
<reference evidence="1 2" key="1">
    <citation type="submission" date="2020-07" db="EMBL/GenBank/DDBJ databases">
        <title>Thermogemmata thermophila gen. nov., sp. nov., a novel moderate thermophilic planctomycete from a Kamchatka hot spring.</title>
        <authorList>
            <person name="Elcheninov A.G."/>
            <person name="Podosokorskaya O.A."/>
            <person name="Kovaleva O.L."/>
            <person name="Novikov A."/>
            <person name="Bonch-Osmolovskaya E.A."/>
            <person name="Toshchakov S.V."/>
            <person name="Kublanov I.V."/>
        </authorList>
    </citation>
    <scope>NUCLEOTIDE SEQUENCE [LARGE SCALE GENOMIC DNA]</scope>
    <source>
        <strain evidence="1 2">2918</strain>
    </source>
</reference>
<dbReference type="PANTHER" id="PTHR43737:SF1">
    <property type="entry name" value="DUF1501 DOMAIN-CONTAINING PROTEIN"/>
    <property type="match status" value="1"/>
</dbReference>
<dbReference type="InterPro" id="IPR017850">
    <property type="entry name" value="Alkaline_phosphatase_core_sf"/>
</dbReference>
<dbReference type="RefSeq" id="WP_194539279.1">
    <property type="nucleotide sequence ID" value="NZ_JACEFB010000014.1"/>
</dbReference>
<protein>
    <submittedName>
        <fullName evidence="1">DUF1501 domain-containing protein</fullName>
    </submittedName>
</protein>